<reference evidence="1 2" key="1">
    <citation type="submission" date="2022-04" db="EMBL/GenBank/DDBJ databases">
        <title>Genome sequence of C. roseum typestrain.</title>
        <authorList>
            <person name="Poehlein A."/>
            <person name="Schoch T."/>
            <person name="Duerre P."/>
            <person name="Daniel R."/>
        </authorList>
    </citation>
    <scope>NUCLEOTIDE SEQUENCE [LARGE SCALE GENOMIC DNA]</scope>
    <source>
        <strain evidence="1 2">DSM 7320</strain>
    </source>
</reference>
<dbReference type="KEGG" id="crw:CROST_010380"/>
<dbReference type="SUPFAM" id="SSF50151">
    <property type="entry name" value="SacY-like RNA-binding domain"/>
    <property type="match status" value="1"/>
</dbReference>
<dbReference type="EMBL" id="CP096983">
    <property type="protein sequence ID" value="URZ10330.1"/>
    <property type="molecule type" value="Genomic_DNA"/>
</dbReference>
<dbReference type="InterPro" id="IPR036650">
    <property type="entry name" value="CAT_RNA-bd_dom_sf"/>
</dbReference>
<dbReference type="GO" id="GO:0006355">
    <property type="term" value="P:regulation of DNA-templated transcription"/>
    <property type="evidence" value="ECO:0007669"/>
    <property type="project" value="InterPro"/>
</dbReference>
<accession>A0A1S8LVE5</accession>
<gene>
    <name evidence="1" type="primary">glcT</name>
    <name evidence="1" type="ORF">CROST_010380</name>
</gene>
<dbReference type="InterPro" id="IPR050661">
    <property type="entry name" value="BglG_antiterminators"/>
</dbReference>
<dbReference type="InterPro" id="IPR004341">
    <property type="entry name" value="CAT_RNA-bd_dom"/>
</dbReference>
<dbReference type="Proteomes" id="UP000190951">
    <property type="component" value="Chromosome"/>
</dbReference>
<dbReference type="SMART" id="SM01061">
    <property type="entry name" value="CAT_RBD"/>
    <property type="match status" value="1"/>
</dbReference>
<dbReference type="RefSeq" id="WP_077835070.1">
    <property type="nucleotide sequence ID" value="NZ_CP096983.1"/>
</dbReference>
<dbReference type="STRING" id="84029.CROST_30540"/>
<dbReference type="InterPro" id="IPR011608">
    <property type="entry name" value="PRD"/>
</dbReference>
<dbReference type="Gene3D" id="1.10.1790.10">
    <property type="entry name" value="PRD domain"/>
    <property type="match status" value="2"/>
</dbReference>
<dbReference type="Gene3D" id="2.30.24.10">
    <property type="entry name" value="CAT RNA-binding domain"/>
    <property type="match status" value="1"/>
</dbReference>
<protein>
    <submittedName>
        <fullName evidence="1">PtsGHI operon antiterminator</fullName>
    </submittedName>
</protein>
<proteinExistence type="predicted"/>
<dbReference type="SUPFAM" id="SSF63520">
    <property type="entry name" value="PTS-regulatory domain, PRD"/>
    <property type="match status" value="2"/>
</dbReference>
<dbReference type="Pfam" id="PF00874">
    <property type="entry name" value="PRD"/>
    <property type="match status" value="2"/>
</dbReference>
<dbReference type="AlphaFoldDB" id="A0A1S8LVE5"/>
<dbReference type="InterPro" id="IPR036634">
    <property type="entry name" value="PRD_sf"/>
</dbReference>
<dbReference type="Pfam" id="PF03123">
    <property type="entry name" value="CAT_RBD"/>
    <property type="match status" value="1"/>
</dbReference>
<evidence type="ECO:0000313" key="2">
    <source>
        <dbReference type="Proteomes" id="UP000190951"/>
    </source>
</evidence>
<dbReference type="GO" id="GO:0003723">
    <property type="term" value="F:RNA binding"/>
    <property type="evidence" value="ECO:0007669"/>
    <property type="project" value="InterPro"/>
</dbReference>
<evidence type="ECO:0000313" key="1">
    <source>
        <dbReference type="EMBL" id="URZ10330.1"/>
    </source>
</evidence>
<sequence>MVSYVVKKSLNNNVVIAVKDKYEFIIVGKGIGFNAKTGSHVPENKIENVFIKQSLGESKFDTVLNKVDSKIVGICEEIIFLCENELGKKLNEAIHTSLPDHIDFAFTRIKKGIKIENPFLNEIMVLYPKEYRLAEKALIMINENFSTKLPRDEIGFISMHINAAIERKNVNDTVEYMRKIGEVMKFISVILKKDIDKSSLSYERTVTHINFVLERIKQKKTIKNLLLDSIKEQLYNEYGLAIKVAIKLENLFSVSVPEDEIGYIAMHLKRLREL</sequence>
<name>A0A1S8LVE5_9CLOT</name>
<keyword evidence="2" id="KW-1185">Reference proteome</keyword>
<dbReference type="PANTHER" id="PTHR30185">
    <property type="entry name" value="CRYPTIC BETA-GLUCOSIDE BGL OPERON ANTITERMINATOR"/>
    <property type="match status" value="1"/>
</dbReference>
<dbReference type="PANTHER" id="PTHR30185:SF16">
    <property type="entry name" value="PROTEIN GLCT"/>
    <property type="match status" value="1"/>
</dbReference>
<organism evidence="1 2">
    <name type="scientific">Clostridium felsineum</name>
    <dbReference type="NCBI Taxonomy" id="36839"/>
    <lineage>
        <taxon>Bacteria</taxon>
        <taxon>Bacillati</taxon>
        <taxon>Bacillota</taxon>
        <taxon>Clostridia</taxon>
        <taxon>Eubacteriales</taxon>
        <taxon>Clostridiaceae</taxon>
        <taxon>Clostridium</taxon>
    </lineage>
</organism>
<dbReference type="PROSITE" id="PS51372">
    <property type="entry name" value="PRD_2"/>
    <property type="match status" value="2"/>
</dbReference>